<feature type="transmembrane region" description="Helical" evidence="7">
    <location>
        <begin position="101"/>
        <end position="122"/>
    </location>
</feature>
<reference evidence="8 9" key="1">
    <citation type="submission" date="2018-06" db="EMBL/GenBank/DDBJ databases">
        <title>Genomic Encyclopedia of Archaeal and Bacterial Type Strains, Phase II (KMG-II): from individual species to whole genera.</title>
        <authorList>
            <person name="Goeker M."/>
        </authorList>
    </citation>
    <scope>NUCLEOTIDE SEQUENCE [LARGE SCALE GENOMIC DNA]</scope>
    <source>
        <strain evidence="8 9">DSM 21851</strain>
    </source>
</reference>
<dbReference type="PANTHER" id="PTHR33452">
    <property type="entry name" value="OXIDOREDUCTASE CATD-RELATED"/>
    <property type="match status" value="1"/>
</dbReference>
<proteinExistence type="inferred from homology"/>
<keyword evidence="9" id="KW-1185">Reference proteome</keyword>
<sequence>MERSLSQYAPYFYALLRIVAGLLFAMHGSQKLFGIPGGGDPVPLVSLMGFAGIVELVGGLLIAFGLFTRAAAFVASGQMAVAYFMAHIPQGPVPLLNKGELALMFCFLFLYIVTQGPGIWSLDASRQKRG</sequence>
<keyword evidence="5 7" id="KW-1133">Transmembrane helix</keyword>
<dbReference type="InterPro" id="IPR051907">
    <property type="entry name" value="DoxX-like_oxidoreductase"/>
</dbReference>
<dbReference type="Pfam" id="PF07681">
    <property type="entry name" value="DoxX"/>
    <property type="match status" value="1"/>
</dbReference>
<gene>
    <name evidence="8" type="ORF">LX87_01914</name>
</gene>
<evidence type="ECO:0000313" key="8">
    <source>
        <dbReference type="EMBL" id="RAK00216.1"/>
    </source>
</evidence>
<feature type="transmembrane region" description="Helical" evidence="7">
    <location>
        <begin position="70"/>
        <end position="89"/>
    </location>
</feature>
<accession>A0A327X1E6</accession>
<dbReference type="PANTHER" id="PTHR33452:SF4">
    <property type="entry name" value="BLL4328 PROTEIN"/>
    <property type="match status" value="1"/>
</dbReference>
<dbReference type="RefSeq" id="WP_111627975.1">
    <property type="nucleotide sequence ID" value="NZ_QLMC01000002.1"/>
</dbReference>
<name>A0A327X1E6_LARAB</name>
<protein>
    <submittedName>
        <fullName evidence="8">Putative oxidoreductase</fullName>
    </submittedName>
</protein>
<comment type="similarity">
    <text evidence="2">Belongs to the DoxX family.</text>
</comment>
<evidence type="ECO:0000256" key="2">
    <source>
        <dbReference type="ARBA" id="ARBA00006679"/>
    </source>
</evidence>
<organism evidence="8 9">
    <name type="scientific">Larkinella arboricola</name>
    <dbReference type="NCBI Taxonomy" id="643671"/>
    <lineage>
        <taxon>Bacteria</taxon>
        <taxon>Pseudomonadati</taxon>
        <taxon>Bacteroidota</taxon>
        <taxon>Cytophagia</taxon>
        <taxon>Cytophagales</taxon>
        <taxon>Spirosomataceae</taxon>
        <taxon>Larkinella</taxon>
    </lineage>
</organism>
<feature type="transmembrane region" description="Helical" evidence="7">
    <location>
        <begin position="12"/>
        <end position="30"/>
    </location>
</feature>
<dbReference type="GO" id="GO:0005886">
    <property type="term" value="C:plasma membrane"/>
    <property type="evidence" value="ECO:0007669"/>
    <property type="project" value="UniProtKB-SubCell"/>
</dbReference>
<comment type="caution">
    <text evidence="8">The sequence shown here is derived from an EMBL/GenBank/DDBJ whole genome shotgun (WGS) entry which is preliminary data.</text>
</comment>
<evidence type="ECO:0000313" key="9">
    <source>
        <dbReference type="Proteomes" id="UP000248790"/>
    </source>
</evidence>
<dbReference type="EMBL" id="QLMC01000002">
    <property type="protein sequence ID" value="RAK00216.1"/>
    <property type="molecule type" value="Genomic_DNA"/>
</dbReference>
<evidence type="ECO:0000256" key="4">
    <source>
        <dbReference type="ARBA" id="ARBA00022692"/>
    </source>
</evidence>
<keyword evidence="4 7" id="KW-0812">Transmembrane</keyword>
<evidence type="ECO:0000256" key="6">
    <source>
        <dbReference type="ARBA" id="ARBA00023136"/>
    </source>
</evidence>
<comment type="subcellular location">
    <subcellularLocation>
        <location evidence="1">Cell membrane</location>
        <topology evidence="1">Multi-pass membrane protein</topology>
    </subcellularLocation>
</comment>
<dbReference type="OrthoDB" id="346004at2"/>
<evidence type="ECO:0000256" key="7">
    <source>
        <dbReference type="SAM" id="Phobius"/>
    </source>
</evidence>
<evidence type="ECO:0000256" key="5">
    <source>
        <dbReference type="ARBA" id="ARBA00022989"/>
    </source>
</evidence>
<dbReference type="InterPro" id="IPR032808">
    <property type="entry name" value="DoxX"/>
</dbReference>
<evidence type="ECO:0000256" key="3">
    <source>
        <dbReference type="ARBA" id="ARBA00022475"/>
    </source>
</evidence>
<keyword evidence="6 7" id="KW-0472">Membrane</keyword>
<dbReference type="Proteomes" id="UP000248790">
    <property type="component" value="Unassembled WGS sequence"/>
</dbReference>
<dbReference type="AlphaFoldDB" id="A0A327X1E6"/>
<feature type="transmembrane region" description="Helical" evidence="7">
    <location>
        <begin position="42"/>
        <end position="63"/>
    </location>
</feature>
<evidence type="ECO:0000256" key="1">
    <source>
        <dbReference type="ARBA" id="ARBA00004651"/>
    </source>
</evidence>
<keyword evidence="3" id="KW-1003">Cell membrane</keyword>